<sequence length="434" mass="47774">LSISDEPSTLKCVSSSSSSSYKSDSFKDIQNSFPSTSVLSTLTFPSSNGSSSPDSARIVAATSPASTTEAPALAIVNKEERTPSPASSSSAGSVFRCESRASSSNDGEMFRVTQLFGLDTLQATYMDVAVLRCLFMRHWSEEGIFWGLNYFCKRLSAIYSKMSVTIGSTSFILMNGDLNLEMILRSVTDVSNQPISFRVCEALLLVIDLLMNMRILNKTCESSESAKNVRQNCVTLEMAAKLQQKQAANASSCLTGGIEAKESETQVKRENEQFNWILNAVVRIFIILGCQEGCSEEVHSVQSDLLRSKLRNCLIKLEKFNKRLFVNGLNDFVENHEITKLVDFVHALTGYCAFANQAKSNSRAMQETKIKNGKTTKPTYKNRFMESEKGIEGSVIAVIMKPLISKLACHLDDLKQPENMVVCFAVALTSNSIC</sequence>
<feature type="region of interest" description="Disordered" evidence="1">
    <location>
        <begin position="1"/>
        <end position="25"/>
    </location>
</feature>
<feature type="region of interest" description="Disordered" evidence="1">
    <location>
        <begin position="43"/>
        <end position="64"/>
    </location>
</feature>
<evidence type="ECO:0000313" key="2">
    <source>
        <dbReference type="WBParaSite" id="SBAD_0001031701-mRNA-1"/>
    </source>
</evidence>
<feature type="compositionally biased region" description="Low complexity" evidence="1">
    <location>
        <begin position="14"/>
        <end position="23"/>
    </location>
</feature>
<accession>A0A183J267</accession>
<feature type="compositionally biased region" description="Polar residues" evidence="1">
    <location>
        <begin position="1"/>
        <end position="13"/>
    </location>
</feature>
<proteinExistence type="predicted"/>
<reference evidence="2" key="1">
    <citation type="submission" date="2016-06" db="UniProtKB">
        <authorList>
            <consortium name="WormBaseParasite"/>
        </authorList>
    </citation>
    <scope>IDENTIFICATION</scope>
</reference>
<organism evidence="2">
    <name type="scientific">Soboliphyme baturini</name>
    <dbReference type="NCBI Taxonomy" id="241478"/>
    <lineage>
        <taxon>Eukaryota</taxon>
        <taxon>Metazoa</taxon>
        <taxon>Ecdysozoa</taxon>
        <taxon>Nematoda</taxon>
        <taxon>Enoplea</taxon>
        <taxon>Dorylaimia</taxon>
        <taxon>Dioctophymatida</taxon>
        <taxon>Dioctophymatoidea</taxon>
        <taxon>Soboliphymatidae</taxon>
        <taxon>Soboliphyme</taxon>
    </lineage>
</organism>
<dbReference type="GO" id="GO:0034703">
    <property type="term" value="C:cation channel complex"/>
    <property type="evidence" value="ECO:0007669"/>
    <property type="project" value="TreeGrafter"/>
</dbReference>
<dbReference type="GO" id="GO:0030424">
    <property type="term" value="C:axon"/>
    <property type="evidence" value="ECO:0007669"/>
    <property type="project" value="TreeGrafter"/>
</dbReference>
<protein>
    <submittedName>
        <fullName evidence="2">Dymeclin</fullName>
    </submittedName>
</protein>
<dbReference type="GO" id="GO:0055080">
    <property type="term" value="P:monoatomic cation homeostasis"/>
    <property type="evidence" value="ECO:0007669"/>
    <property type="project" value="TreeGrafter"/>
</dbReference>
<dbReference type="GO" id="GO:0005261">
    <property type="term" value="F:monoatomic cation channel activity"/>
    <property type="evidence" value="ECO:0007669"/>
    <property type="project" value="TreeGrafter"/>
</dbReference>
<dbReference type="WBParaSite" id="SBAD_0001031701-mRNA-1">
    <property type="protein sequence ID" value="SBAD_0001031701-mRNA-1"/>
    <property type="gene ID" value="SBAD_0001031701"/>
</dbReference>
<name>A0A183J267_9BILA</name>
<dbReference type="PANTHER" id="PTHR31781:SF1">
    <property type="entry name" value="PROTEIN UNC-80 HOMOLOG"/>
    <property type="match status" value="1"/>
</dbReference>
<dbReference type="AlphaFoldDB" id="A0A183J267"/>
<dbReference type="PANTHER" id="PTHR31781">
    <property type="entry name" value="UNC80"/>
    <property type="match status" value="1"/>
</dbReference>
<evidence type="ECO:0000256" key="1">
    <source>
        <dbReference type="SAM" id="MobiDB-lite"/>
    </source>
</evidence>